<dbReference type="InterPro" id="IPR026046">
    <property type="entry name" value="UBIAD1"/>
</dbReference>
<sequence>MPNSAAAALKNGLLLMRPAAVIASSVVIIFSGVYPLFADPAVPTDRVLTAAALLLVGCLLIHGLLTHALNDYTDYRSGTDERSPALLSGGSRVIQNGRISPEALGRFGFGLTAVLLIGAGVLAAMGQIRLAVLLVIGIWGAVSYSAAPLRLSYVPFAGEWLSTFPSTFALGLGGAWLLLDDLPLWAVQNAWINAMYCISWVMVHHIPDLEADRGASPVKRTSVVWAADRFGPAFARLPAVVYFALIGVSALWFAGTGRTLAAGIVLAAAALSVYWLARVDVQDAAAVTACEKKMLLTAMILAIGLGIFH</sequence>
<feature type="transmembrane region" description="Helical" evidence="2">
    <location>
        <begin position="260"/>
        <end position="277"/>
    </location>
</feature>
<feature type="transmembrane region" description="Helical" evidence="2">
    <location>
        <begin position="289"/>
        <end position="308"/>
    </location>
</feature>
<feature type="transmembrane region" description="Helical" evidence="2">
    <location>
        <begin position="161"/>
        <end position="179"/>
    </location>
</feature>
<feature type="transmembrane region" description="Helical" evidence="2">
    <location>
        <begin position="130"/>
        <end position="149"/>
    </location>
</feature>
<feature type="transmembrane region" description="Helical" evidence="2">
    <location>
        <begin position="234"/>
        <end position="254"/>
    </location>
</feature>
<proteinExistence type="predicted"/>
<dbReference type="GO" id="GO:0042371">
    <property type="term" value="P:vitamin K biosynthetic process"/>
    <property type="evidence" value="ECO:0007669"/>
    <property type="project" value="TreeGrafter"/>
</dbReference>
<keyword evidence="2" id="KW-0472">Membrane</keyword>
<keyword evidence="4" id="KW-1185">Reference proteome</keyword>
<keyword evidence="2" id="KW-0812">Transmembrane</keyword>
<dbReference type="PANTHER" id="PTHR13929">
    <property type="entry name" value="1,4-DIHYDROXY-2-NAPHTHOATE OCTAPRENYLTRANSFERASE"/>
    <property type="match status" value="1"/>
</dbReference>
<evidence type="ECO:0000313" key="4">
    <source>
        <dbReference type="Proteomes" id="UP000316968"/>
    </source>
</evidence>
<evidence type="ECO:0000256" key="2">
    <source>
        <dbReference type="SAM" id="Phobius"/>
    </source>
</evidence>
<accession>A0A4Y6UXW5</accession>
<dbReference type="EMBL" id="CP041217">
    <property type="protein sequence ID" value="QDH21107.1"/>
    <property type="molecule type" value="Genomic_DNA"/>
</dbReference>
<feature type="transmembrane region" description="Helical" evidence="2">
    <location>
        <begin position="12"/>
        <end position="37"/>
    </location>
</feature>
<dbReference type="GO" id="GO:0009234">
    <property type="term" value="P:menaquinone biosynthetic process"/>
    <property type="evidence" value="ECO:0007669"/>
    <property type="project" value="TreeGrafter"/>
</dbReference>
<dbReference type="PANTHER" id="PTHR13929:SF0">
    <property type="entry name" value="UBIA PRENYLTRANSFERASE DOMAIN-CONTAINING PROTEIN 1"/>
    <property type="match status" value="1"/>
</dbReference>
<dbReference type="Proteomes" id="UP000316968">
    <property type="component" value="Chromosome"/>
</dbReference>
<feature type="transmembrane region" description="Helical" evidence="2">
    <location>
        <begin position="49"/>
        <end position="69"/>
    </location>
</feature>
<feature type="transmembrane region" description="Helical" evidence="2">
    <location>
        <begin position="104"/>
        <end position="124"/>
    </location>
</feature>
<organism evidence="3 4">
    <name type="scientific">Saccharibacillus brassicae</name>
    <dbReference type="NCBI Taxonomy" id="2583377"/>
    <lineage>
        <taxon>Bacteria</taxon>
        <taxon>Bacillati</taxon>
        <taxon>Bacillota</taxon>
        <taxon>Bacilli</taxon>
        <taxon>Bacillales</taxon>
        <taxon>Paenibacillaceae</taxon>
        <taxon>Saccharibacillus</taxon>
    </lineage>
</organism>
<keyword evidence="2" id="KW-1133">Transmembrane helix</keyword>
<protein>
    <submittedName>
        <fullName evidence="3">Prenyltransferase</fullName>
    </submittedName>
</protein>
<gene>
    <name evidence="3" type="ORF">FFV09_09735</name>
</gene>
<keyword evidence="1 3" id="KW-0808">Transferase</keyword>
<evidence type="ECO:0000256" key="1">
    <source>
        <dbReference type="ARBA" id="ARBA00022679"/>
    </source>
</evidence>
<dbReference type="RefSeq" id="WP_141447654.1">
    <property type="nucleotide sequence ID" value="NZ_CP041217.1"/>
</dbReference>
<dbReference type="GO" id="GO:0004659">
    <property type="term" value="F:prenyltransferase activity"/>
    <property type="evidence" value="ECO:0007669"/>
    <property type="project" value="InterPro"/>
</dbReference>
<evidence type="ECO:0000313" key="3">
    <source>
        <dbReference type="EMBL" id="QDH21107.1"/>
    </source>
</evidence>
<dbReference type="KEGG" id="saca:FFV09_09735"/>
<dbReference type="OrthoDB" id="2380496at2"/>
<dbReference type="AlphaFoldDB" id="A0A4Y6UXW5"/>
<name>A0A4Y6UXW5_SACBS</name>
<reference evidence="3 4" key="1">
    <citation type="submission" date="2019-06" db="EMBL/GenBank/DDBJ databases">
        <title>Saccharibacillus brassicae sp. nov., an endophytic bacterium isolated from Chinese cabbage seeds (Brassica pekinensis).</title>
        <authorList>
            <person name="Jiang L."/>
            <person name="Lee J."/>
            <person name="Kim S.W."/>
        </authorList>
    </citation>
    <scope>NUCLEOTIDE SEQUENCE [LARGE SCALE GENOMIC DNA]</scope>
    <source>
        <strain evidence="4">KCTC 43072 / ATSA2</strain>
    </source>
</reference>
<dbReference type="CDD" id="cd13962">
    <property type="entry name" value="PT_UbiA_UBIAD1"/>
    <property type="match status" value="1"/>
</dbReference>